<keyword evidence="2" id="KW-1185">Reference proteome</keyword>
<comment type="caution">
    <text evidence="1">The sequence shown here is derived from an EMBL/GenBank/DDBJ whole genome shotgun (WGS) entry which is preliminary data.</text>
</comment>
<gene>
    <name evidence="1" type="ORF">BZK31_20060</name>
</gene>
<proteinExistence type="predicted"/>
<reference evidence="2" key="1">
    <citation type="submission" date="2017-02" db="EMBL/GenBank/DDBJ databases">
        <title>Pseudomonas floridae sp. nov., a novel pathogenic bacterial species isolated from tomato.</title>
        <authorList>
            <person name="Timilsina S."/>
            <person name="Vallad G.E."/>
            <person name="Jones J.B."/>
        </authorList>
    </citation>
    <scope>NUCLEOTIDE SEQUENCE [LARGE SCALE GENOMIC DNA]</scope>
    <source>
        <strain evidence="2">GEV388</strain>
    </source>
</reference>
<protein>
    <submittedName>
        <fullName evidence="1">Uncharacterized protein</fullName>
    </submittedName>
</protein>
<sequence>MCQINVALEYFARKLIFEKNADQSAWRALREEVPGHLSFARKVFRARSLPHVMRRRAQGRGDLMFGV</sequence>
<name>A0A1X0N1Y3_9PSED</name>
<evidence type="ECO:0000313" key="1">
    <source>
        <dbReference type="EMBL" id="ORC57509.1"/>
    </source>
</evidence>
<accession>A0A1X0N1Y3</accession>
<organism evidence="1 2">
    <name type="scientific">Pseudomonas floridensis</name>
    <dbReference type="NCBI Taxonomy" id="1958950"/>
    <lineage>
        <taxon>Bacteria</taxon>
        <taxon>Pseudomonadati</taxon>
        <taxon>Pseudomonadota</taxon>
        <taxon>Gammaproteobacteria</taxon>
        <taxon>Pseudomonadales</taxon>
        <taxon>Pseudomonadaceae</taxon>
        <taxon>Pseudomonas</taxon>
    </lineage>
</organism>
<dbReference type="AlphaFoldDB" id="A0A1X0N1Y3"/>
<evidence type="ECO:0000313" key="2">
    <source>
        <dbReference type="Proteomes" id="UP000192815"/>
    </source>
</evidence>
<dbReference type="Proteomes" id="UP000192815">
    <property type="component" value="Unassembled WGS sequence"/>
</dbReference>
<dbReference type="STRING" id="1958950.BZK31_20060"/>
<dbReference type="EMBL" id="MUIO01000079">
    <property type="protein sequence ID" value="ORC57509.1"/>
    <property type="molecule type" value="Genomic_DNA"/>
</dbReference>